<evidence type="ECO:0000256" key="6">
    <source>
        <dbReference type="SAM" id="MobiDB-lite"/>
    </source>
</evidence>
<accession>A0A9X1NAR7</accession>
<name>A0A9X1NAR7_9ACTN</name>
<evidence type="ECO:0000256" key="7">
    <source>
        <dbReference type="SAM" id="Phobius"/>
    </source>
</evidence>
<feature type="compositionally biased region" description="Low complexity" evidence="6">
    <location>
        <begin position="468"/>
        <end position="480"/>
    </location>
</feature>
<dbReference type="RefSeq" id="WP_231438763.1">
    <property type="nucleotide sequence ID" value="NZ_JAJOMB010000001.1"/>
</dbReference>
<keyword evidence="3 7" id="KW-0812">Transmembrane</keyword>
<keyword evidence="4 7" id="KW-1133">Transmembrane helix</keyword>
<evidence type="ECO:0000256" key="4">
    <source>
        <dbReference type="ARBA" id="ARBA00022989"/>
    </source>
</evidence>
<comment type="caution">
    <text evidence="8">The sequence shown here is derived from an EMBL/GenBank/DDBJ whole genome shotgun (WGS) entry which is preliminary data.</text>
</comment>
<keyword evidence="8" id="KW-0282">Flagellum</keyword>
<dbReference type="Proteomes" id="UP001138997">
    <property type="component" value="Unassembled WGS sequence"/>
</dbReference>
<feature type="compositionally biased region" description="Low complexity" evidence="6">
    <location>
        <begin position="178"/>
        <end position="191"/>
    </location>
</feature>
<dbReference type="AlphaFoldDB" id="A0A9X1NAR7"/>
<proteinExistence type="predicted"/>
<feature type="compositionally biased region" description="Basic and acidic residues" evidence="6">
    <location>
        <begin position="412"/>
        <end position="429"/>
    </location>
</feature>
<keyword evidence="8" id="KW-0966">Cell projection</keyword>
<organism evidence="8 9">
    <name type="scientific">Kineosporia babensis</name>
    <dbReference type="NCBI Taxonomy" id="499548"/>
    <lineage>
        <taxon>Bacteria</taxon>
        <taxon>Bacillati</taxon>
        <taxon>Actinomycetota</taxon>
        <taxon>Actinomycetes</taxon>
        <taxon>Kineosporiales</taxon>
        <taxon>Kineosporiaceae</taxon>
        <taxon>Kineosporia</taxon>
    </lineage>
</organism>
<protein>
    <submittedName>
        <fullName evidence="8">Flagellar biosynthetic protein FliO</fullName>
    </submittedName>
</protein>
<feature type="region of interest" description="Disordered" evidence="6">
    <location>
        <begin position="94"/>
        <end position="267"/>
    </location>
</feature>
<evidence type="ECO:0000256" key="1">
    <source>
        <dbReference type="ARBA" id="ARBA00004236"/>
    </source>
</evidence>
<comment type="subcellular location">
    <subcellularLocation>
        <location evidence="1">Cell membrane</location>
    </subcellularLocation>
</comment>
<feature type="compositionally biased region" description="Basic residues" evidence="6">
    <location>
        <begin position="481"/>
        <end position="493"/>
    </location>
</feature>
<keyword evidence="5 7" id="KW-0472">Membrane</keyword>
<evidence type="ECO:0000313" key="9">
    <source>
        <dbReference type="Proteomes" id="UP001138997"/>
    </source>
</evidence>
<feature type="compositionally biased region" description="Basic residues" evidence="6">
    <location>
        <begin position="152"/>
        <end position="163"/>
    </location>
</feature>
<keyword evidence="8" id="KW-0969">Cilium</keyword>
<dbReference type="GO" id="GO:0016020">
    <property type="term" value="C:membrane"/>
    <property type="evidence" value="ECO:0007669"/>
    <property type="project" value="InterPro"/>
</dbReference>
<feature type="compositionally biased region" description="Basic and acidic residues" evidence="6">
    <location>
        <begin position="313"/>
        <end position="329"/>
    </location>
</feature>
<dbReference type="GO" id="GO:0044781">
    <property type="term" value="P:bacterial-type flagellum organization"/>
    <property type="evidence" value="ECO:0007669"/>
    <property type="project" value="InterPro"/>
</dbReference>
<gene>
    <name evidence="8" type="ORF">LR394_02990</name>
</gene>
<dbReference type="Pfam" id="PF04347">
    <property type="entry name" value="FliO"/>
    <property type="match status" value="1"/>
</dbReference>
<feature type="transmembrane region" description="Helical" evidence="7">
    <location>
        <begin position="12"/>
        <end position="29"/>
    </location>
</feature>
<feature type="region of interest" description="Disordered" evidence="6">
    <location>
        <begin position="287"/>
        <end position="520"/>
    </location>
</feature>
<evidence type="ECO:0000256" key="2">
    <source>
        <dbReference type="ARBA" id="ARBA00022475"/>
    </source>
</evidence>
<evidence type="ECO:0000256" key="3">
    <source>
        <dbReference type="ARBA" id="ARBA00022692"/>
    </source>
</evidence>
<reference evidence="8" key="1">
    <citation type="submission" date="2021-11" db="EMBL/GenBank/DDBJ databases">
        <title>Streptomyces corallinus and Kineosporia corallina sp. nov., two new coral-derived marine actinobacteria.</title>
        <authorList>
            <person name="Buangrab K."/>
            <person name="Sutthacheep M."/>
            <person name="Yeemin T."/>
            <person name="Harunari E."/>
            <person name="Igarashi Y."/>
            <person name="Sripreechasak P."/>
            <person name="Kanchanasin P."/>
            <person name="Tanasupawat S."/>
            <person name="Phongsopitanun W."/>
        </authorList>
    </citation>
    <scope>NUCLEOTIDE SEQUENCE</scope>
    <source>
        <strain evidence="8">JCM 31032</strain>
    </source>
</reference>
<feature type="compositionally biased region" description="Basic and acidic residues" evidence="6">
    <location>
        <begin position="511"/>
        <end position="520"/>
    </location>
</feature>
<sequence>MSGDLDQLGRVVGGLIVVLMTIALVARVARRAHGENGGSGLKVVERIGLSREANLAVVEISDRKMLLGVTSQGVTMLADFNDAEGSASEGLAAAVEEHRGTQPVARSRRADSRRRNRRNPAVAGAVVDSLRRQLGLKPSDRSSESDDTSARPSRRTGRGKRSKGFGVTVPTSVPSSEPGFVPGFGAAAGPVSEPENIDADELREHEDMAQELAAAFGSPAPEHDATELDVADDDYAETDYGTPDYGTPEYDPSDYGTPELDGTRPEAAPAPVDALLIDVRDSVDTYDDEPTVTIDLDRPVRASGRRAAGPPKDAPRTRAENRALLREAAPEDDPTPLPHGLNVDEFPDLASALRAAGRTSAEPEPTPEPKLEPEFPPVPEPRASVDSSFVPDESAALLQRPKRAPRAPQIRPEQRLRAPAEESLSERTARQVAAFQAEAYPGTPTPSFDEETPEPRPTPAPRAQSVLPAQASPRRAQQAQKSHKAAKPSRKTARQSSAPAAPRTWRQGVDALRDLTVRRG</sequence>
<evidence type="ECO:0000313" key="8">
    <source>
        <dbReference type="EMBL" id="MCD5309846.1"/>
    </source>
</evidence>
<evidence type="ECO:0000256" key="5">
    <source>
        <dbReference type="ARBA" id="ARBA00023136"/>
    </source>
</evidence>
<dbReference type="InterPro" id="IPR022781">
    <property type="entry name" value="Flagellar_biosynth_FliO"/>
</dbReference>
<keyword evidence="2" id="KW-1003">Cell membrane</keyword>
<dbReference type="EMBL" id="JAJOMB010000001">
    <property type="protein sequence ID" value="MCD5309846.1"/>
    <property type="molecule type" value="Genomic_DNA"/>
</dbReference>
<keyword evidence="9" id="KW-1185">Reference proteome</keyword>
<feature type="compositionally biased region" description="Acidic residues" evidence="6">
    <location>
        <begin position="227"/>
        <end position="237"/>
    </location>
</feature>